<organism evidence="13 14">
    <name type="scientific">Hibiscus sabdariffa</name>
    <name type="common">roselle</name>
    <dbReference type="NCBI Taxonomy" id="183260"/>
    <lineage>
        <taxon>Eukaryota</taxon>
        <taxon>Viridiplantae</taxon>
        <taxon>Streptophyta</taxon>
        <taxon>Embryophyta</taxon>
        <taxon>Tracheophyta</taxon>
        <taxon>Spermatophyta</taxon>
        <taxon>Magnoliopsida</taxon>
        <taxon>eudicotyledons</taxon>
        <taxon>Gunneridae</taxon>
        <taxon>Pentapetalae</taxon>
        <taxon>rosids</taxon>
        <taxon>malvids</taxon>
        <taxon>Malvales</taxon>
        <taxon>Malvaceae</taxon>
        <taxon>Malvoideae</taxon>
        <taxon>Hibiscus</taxon>
    </lineage>
</organism>
<comment type="function">
    <text evidence="11">Phospholipid scramblase involved in autophagy. Cycles between the preautophagosomal structure/phagophore assembly site (PAS) and the cytoplasmic vesicle pool and supplies membrane for the growing autophagosome. Lipid scramblase activity plays a key role in preautophagosomal structure/phagophore assembly by distributing the phospholipids that arrive through ATG2 from the cytoplasmic to the luminal leaflet of the bilayer, thereby driving autophagosomal membrane expansion.</text>
</comment>
<keyword evidence="6" id="KW-1133">Transmembrane helix</keyword>
<evidence type="ECO:0000256" key="1">
    <source>
        <dbReference type="ARBA" id="ARBA00004511"/>
    </source>
</evidence>
<keyword evidence="14" id="KW-1185">Reference proteome</keyword>
<keyword evidence="10" id="KW-0472">Membrane</keyword>
<evidence type="ECO:0000256" key="2">
    <source>
        <dbReference type="ARBA" id="ARBA00006185"/>
    </source>
</evidence>
<keyword evidence="7" id="KW-0408">Iron</keyword>
<keyword evidence="5" id="KW-0479">Metal-binding</keyword>
<comment type="similarity">
    <text evidence="2 11">Belongs to the ATG9 family.</text>
</comment>
<reference evidence="13 14" key="1">
    <citation type="journal article" date="2024" name="G3 (Bethesda)">
        <title>Genome assembly of Hibiscus sabdariffa L. provides insights into metabolisms of medicinal natural products.</title>
        <authorList>
            <person name="Kim T."/>
        </authorList>
    </citation>
    <scope>NUCLEOTIDE SEQUENCE [LARGE SCALE GENOMIC DNA]</scope>
    <source>
        <strain evidence="13">TK-2024</strain>
        <tissue evidence="13">Old leaves</tissue>
    </source>
</reference>
<comment type="subcellular location">
    <subcellularLocation>
        <location evidence="1 11">Preautophagosomal structure membrane</location>
        <topology evidence="1 11">Multi-pass membrane protein</topology>
    </subcellularLocation>
</comment>
<evidence type="ECO:0000256" key="7">
    <source>
        <dbReference type="ARBA" id="ARBA00023004"/>
    </source>
</evidence>
<dbReference type="Proteomes" id="UP001396334">
    <property type="component" value="Unassembled WGS sequence"/>
</dbReference>
<keyword evidence="4" id="KW-0812">Transmembrane</keyword>
<sequence>MMFRGLKPGNSLGIFKWRWGRESSLTTGFLGDVPPEIELSDYGRVPPSPGSDSSSGLLNGEIQNVDQLLVLPSSYYLLIGMVSTMLSVGWMQSCLVSRFGVQTNSVCSRIFLPAHDVVMRLMPRQSYLIAMLNKGVLAFPLPAWVPGARPTVRFGHHGTQHCLMLTKTLEWTLNWCKLQTMLDRWCNDGALPQSYICPPETRPGKLTIPRDDNIPVISLGEASTDRNNTIINVLKASQEFGLFQVVNHGVSEKLLNDTMNIVAEFFEMPMEDKASLYSEDPNKACRLYTSNTYYGTGKYHFWRDVLKHPCHQLEACIKLWPQKPTRYRDVIGTFSVEAKKLGLTILELLCEGLGLESRHMSNEIVDLALQIVSNNKLKSAEHRVVTNSKAARTTVGLFISSCDDNIIEPASAAEPPLYRPFRYREFLSHYYSTMGDTELALQPFKWVKTNADGAVNPRDDSAAAGVMTKGIGFVVSLEVLCLFSVDCGVTGNS</sequence>
<evidence type="ECO:0000256" key="4">
    <source>
        <dbReference type="ARBA" id="ARBA00022692"/>
    </source>
</evidence>
<proteinExistence type="inferred from homology"/>
<evidence type="ECO:0000256" key="9">
    <source>
        <dbReference type="ARBA" id="ARBA00023055"/>
    </source>
</evidence>
<keyword evidence="9 11" id="KW-0445">Lipid transport</keyword>
<protein>
    <recommendedName>
        <fullName evidence="11">Autophagy-related protein 9</fullName>
    </recommendedName>
</protein>
<name>A0ABR2RYS6_9ROSI</name>
<comment type="caution">
    <text evidence="13">The sequence shown here is derived from an EMBL/GenBank/DDBJ whole genome shotgun (WGS) entry which is preliminary data.</text>
</comment>
<evidence type="ECO:0000256" key="3">
    <source>
        <dbReference type="ARBA" id="ARBA00022448"/>
    </source>
</evidence>
<evidence type="ECO:0000256" key="11">
    <source>
        <dbReference type="RuleBase" id="RU364027"/>
    </source>
</evidence>
<dbReference type="SUPFAM" id="SSF51197">
    <property type="entry name" value="Clavaminate synthase-like"/>
    <property type="match status" value="1"/>
</dbReference>
<dbReference type="InterPro" id="IPR027443">
    <property type="entry name" value="IPNS-like_sf"/>
</dbReference>
<evidence type="ECO:0000313" key="14">
    <source>
        <dbReference type="Proteomes" id="UP001396334"/>
    </source>
</evidence>
<dbReference type="Pfam" id="PF14226">
    <property type="entry name" value="DIOX_N"/>
    <property type="match status" value="1"/>
</dbReference>
<evidence type="ECO:0000256" key="10">
    <source>
        <dbReference type="ARBA" id="ARBA00023136"/>
    </source>
</evidence>
<dbReference type="InterPro" id="IPR026992">
    <property type="entry name" value="DIOX_N"/>
</dbReference>
<gene>
    <name evidence="13" type="ORF">V6N11_001114</name>
</gene>
<keyword evidence="3 11" id="KW-0813">Transport</keyword>
<evidence type="ECO:0000313" key="13">
    <source>
        <dbReference type="EMBL" id="KAK9018133.1"/>
    </source>
</evidence>
<dbReference type="InterPro" id="IPR007241">
    <property type="entry name" value="Autophagy-rel_prot_9"/>
</dbReference>
<evidence type="ECO:0000256" key="6">
    <source>
        <dbReference type="ARBA" id="ARBA00022989"/>
    </source>
</evidence>
<dbReference type="InterPro" id="IPR050295">
    <property type="entry name" value="Plant_2OG-oxidoreductases"/>
</dbReference>
<dbReference type="Pfam" id="PF04109">
    <property type="entry name" value="ATG9"/>
    <property type="match status" value="1"/>
</dbReference>
<dbReference type="PANTHER" id="PTHR47991">
    <property type="entry name" value="OXOGLUTARATE/IRON-DEPENDENT DIOXYGENASE"/>
    <property type="match status" value="1"/>
</dbReference>
<dbReference type="Gene3D" id="2.60.120.330">
    <property type="entry name" value="B-lactam Antibiotic, Isopenicillin N Synthase, Chain"/>
    <property type="match status" value="2"/>
</dbReference>
<accession>A0ABR2RYS6</accession>
<dbReference type="EMBL" id="JBBPBN010000019">
    <property type="protein sequence ID" value="KAK9018133.1"/>
    <property type="molecule type" value="Genomic_DNA"/>
</dbReference>
<keyword evidence="8 11" id="KW-0072">Autophagy</keyword>
<evidence type="ECO:0000256" key="8">
    <source>
        <dbReference type="ARBA" id="ARBA00023006"/>
    </source>
</evidence>
<evidence type="ECO:0000259" key="12">
    <source>
        <dbReference type="Pfam" id="PF14226"/>
    </source>
</evidence>
<feature type="domain" description="Non-haem dioxygenase N-terminal" evidence="12">
    <location>
        <begin position="214"/>
        <end position="322"/>
    </location>
</feature>
<evidence type="ECO:0000256" key="5">
    <source>
        <dbReference type="ARBA" id="ARBA00022723"/>
    </source>
</evidence>